<dbReference type="PROSITE" id="PS50110">
    <property type="entry name" value="RESPONSE_REGULATORY"/>
    <property type="match status" value="1"/>
</dbReference>
<dbReference type="Pfam" id="PF00072">
    <property type="entry name" value="Response_reg"/>
    <property type="match status" value="1"/>
</dbReference>
<dbReference type="Pfam" id="PF00486">
    <property type="entry name" value="Trans_reg_C"/>
    <property type="match status" value="1"/>
</dbReference>
<keyword evidence="5 8" id="KW-0238">DNA-binding</keyword>
<dbReference type="PANTHER" id="PTHR48111">
    <property type="entry name" value="REGULATOR OF RPOS"/>
    <property type="match status" value="1"/>
</dbReference>
<evidence type="ECO:0000259" key="10">
    <source>
        <dbReference type="PROSITE" id="PS51755"/>
    </source>
</evidence>
<gene>
    <name evidence="11" type="ORF">GCM10025780_23530</name>
</gene>
<dbReference type="Gene3D" id="6.10.250.690">
    <property type="match status" value="1"/>
</dbReference>
<dbReference type="RefSeq" id="WP_345376072.1">
    <property type="nucleotide sequence ID" value="NZ_BAABLM010000004.1"/>
</dbReference>
<dbReference type="InterPro" id="IPR001789">
    <property type="entry name" value="Sig_transdc_resp-reg_receiver"/>
</dbReference>
<evidence type="ECO:0000313" key="11">
    <source>
        <dbReference type="EMBL" id="GAA4677947.1"/>
    </source>
</evidence>
<keyword evidence="3" id="KW-0902">Two-component regulatory system</keyword>
<dbReference type="InterPro" id="IPR016032">
    <property type="entry name" value="Sig_transdc_resp-reg_C-effctor"/>
</dbReference>
<feature type="DNA-binding region" description="OmpR/PhoB-type" evidence="8">
    <location>
        <begin position="140"/>
        <end position="238"/>
    </location>
</feature>
<proteinExistence type="predicted"/>
<evidence type="ECO:0000259" key="9">
    <source>
        <dbReference type="PROSITE" id="PS50110"/>
    </source>
</evidence>
<dbReference type="CDD" id="cd00383">
    <property type="entry name" value="trans_reg_C"/>
    <property type="match status" value="1"/>
</dbReference>
<dbReference type="PANTHER" id="PTHR48111:SF22">
    <property type="entry name" value="REGULATOR OF RPOS"/>
    <property type="match status" value="1"/>
</dbReference>
<dbReference type="InterPro" id="IPR011006">
    <property type="entry name" value="CheY-like_superfamily"/>
</dbReference>
<evidence type="ECO:0000256" key="2">
    <source>
        <dbReference type="ARBA" id="ARBA00022553"/>
    </source>
</evidence>
<keyword evidence="12" id="KW-1185">Reference proteome</keyword>
<evidence type="ECO:0000313" key="12">
    <source>
        <dbReference type="Proteomes" id="UP001501295"/>
    </source>
</evidence>
<evidence type="ECO:0000256" key="5">
    <source>
        <dbReference type="ARBA" id="ARBA00023125"/>
    </source>
</evidence>
<dbReference type="SUPFAM" id="SSF46894">
    <property type="entry name" value="C-terminal effector domain of the bipartite response regulators"/>
    <property type="match status" value="1"/>
</dbReference>
<feature type="modified residue" description="4-aspartylphosphate" evidence="7">
    <location>
        <position position="67"/>
    </location>
</feature>
<dbReference type="SUPFAM" id="SSF52172">
    <property type="entry name" value="CheY-like"/>
    <property type="match status" value="1"/>
</dbReference>
<keyword evidence="6" id="KW-0804">Transcription</keyword>
<evidence type="ECO:0000256" key="7">
    <source>
        <dbReference type="PROSITE-ProRule" id="PRU00169"/>
    </source>
</evidence>
<sequence length="239" mass="25789">MDRTRRQDAAPAAESASRILVVDDDPNIVLGLRTALEADGYEVAVADDGLNALSAVASASIDAIVLDVGLPRLDGLAVCRSLRGLGHRVPILLLTAHDRPRDRVSGLDAGADDYLGKPFDLDELLARVRALVRRNRPPDRARLSHGELCLDTEQRLLLSPRDAIALTRIETVLLKRFFEEPGRTHPRASLVEAVWGGQEGPRSNALEVYLSQLRSKLALAGAAGLVVTVRGLGYRLASS</sequence>
<dbReference type="EMBL" id="BAABLM010000004">
    <property type="protein sequence ID" value="GAA4677947.1"/>
    <property type="molecule type" value="Genomic_DNA"/>
</dbReference>
<organism evidence="11 12">
    <name type="scientific">Frondihabitans cladoniiphilus</name>
    <dbReference type="NCBI Taxonomy" id="715785"/>
    <lineage>
        <taxon>Bacteria</taxon>
        <taxon>Bacillati</taxon>
        <taxon>Actinomycetota</taxon>
        <taxon>Actinomycetes</taxon>
        <taxon>Micrococcales</taxon>
        <taxon>Microbacteriaceae</taxon>
        <taxon>Frondihabitans</taxon>
    </lineage>
</organism>
<comment type="subcellular location">
    <subcellularLocation>
        <location evidence="1">Cytoplasm</location>
    </subcellularLocation>
</comment>
<reference evidence="12" key="1">
    <citation type="journal article" date="2019" name="Int. J. Syst. Evol. Microbiol.">
        <title>The Global Catalogue of Microorganisms (GCM) 10K type strain sequencing project: providing services to taxonomists for standard genome sequencing and annotation.</title>
        <authorList>
            <consortium name="The Broad Institute Genomics Platform"/>
            <consortium name="The Broad Institute Genome Sequencing Center for Infectious Disease"/>
            <person name="Wu L."/>
            <person name="Ma J."/>
        </authorList>
    </citation>
    <scope>NUCLEOTIDE SEQUENCE [LARGE SCALE GENOMIC DNA]</scope>
    <source>
        <strain evidence="12">JCM 18956</strain>
    </source>
</reference>
<evidence type="ECO:0000256" key="4">
    <source>
        <dbReference type="ARBA" id="ARBA00023015"/>
    </source>
</evidence>
<feature type="domain" description="Response regulatory" evidence="9">
    <location>
        <begin position="18"/>
        <end position="132"/>
    </location>
</feature>
<dbReference type="InterPro" id="IPR001867">
    <property type="entry name" value="OmpR/PhoB-type_DNA-bd"/>
</dbReference>
<evidence type="ECO:0000256" key="6">
    <source>
        <dbReference type="ARBA" id="ARBA00023163"/>
    </source>
</evidence>
<evidence type="ECO:0000256" key="3">
    <source>
        <dbReference type="ARBA" id="ARBA00023012"/>
    </source>
</evidence>
<dbReference type="Gene3D" id="1.10.10.10">
    <property type="entry name" value="Winged helix-like DNA-binding domain superfamily/Winged helix DNA-binding domain"/>
    <property type="match status" value="1"/>
</dbReference>
<dbReference type="InterPro" id="IPR036388">
    <property type="entry name" value="WH-like_DNA-bd_sf"/>
</dbReference>
<name>A0ABP8W1F8_9MICO</name>
<protein>
    <submittedName>
        <fullName evidence="11">Response regulator transcription factor</fullName>
    </submittedName>
</protein>
<accession>A0ABP8W1F8</accession>
<comment type="caution">
    <text evidence="11">The sequence shown here is derived from an EMBL/GenBank/DDBJ whole genome shotgun (WGS) entry which is preliminary data.</text>
</comment>
<dbReference type="Gene3D" id="3.40.50.2300">
    <property type="match status" value="1"/>
</dbReference>
<keyword evidence="4" id="KW-0805">Transcription regulation</keyword>
<keyword evidence="2 7" id="KW-0597">Phosphoprotein</keyword>
<evidence type="ECO:0000256" key="1">
    <source>
        <dbReference type="ARBA" id="ARBA00004496"/>
    </source>
</evidence>
<dbReference type="Proteomes" id="UP001501295">
    <property type="component" value="Unassembled WGS sequence"/>
</dbReference>
<dbReference type="InterPro" id="IPR039420">
    <property type="entry name" value="WalR-like"/>
</dbReference>
<dbReference type="PROSITE" id="PS51755">
    <property type="entry name" value="OMPR_PHOB"/>
    <property type="match status" value="1"/>
</dbReference>
<evidence type="ECO:0000256" key="8">
    <source>
        <dbReference type="PROSITE-ProRule" id="PRU01091"/>
    </source>
</evidence>
<feature type="domain" description="OmpR/PhoB-type" evidence="10">
    <location>
        <begin position="140"/>
        <end position="238"/>
    </location>
</feature>
<dbReference type="SMART" id="SM00448">
    <property type="entry name" value="REC"/>
    <property type="match status" value="1"/>
</dbReference>
<dbReference type="SMART" id="SM00862">
    <property type="entry name" value="Trans_reg_C"/>
    <property type="match status" value="1"/>
</dbReference>